<dbReference type="InterPro" id="IPR036388">
    <property type="entry name" value="WH-like_DNA-bd_sf"/>
</dbReference>
<dbReference type="InterPro" id="IPR002481">
    <property type="entry name" value="FUR"/>
</dbReference>
<dbReference type="CDD" id="cd07153">
    <property type="entry name" value="Fur_like"/>
    <property type="match status" value="1"/>
</dbReference>
<dbReference type="EMBL" id="UOGC01000089">
    <property type="protein sequence ID" value="VAX19429.1"/>
    <property type="molecule type" value="Genomic_DNA"/>
</dbReference>
<dbReference type="GO" id="GO:1900376">
    <property type="term" value="P:regulation of secondary metabolite biosynthetic process"/>
    <property type="evidence" value="ECO:0007669"/>
    <property type="project" value="TreeGrafter"/>
</dbReference>
<reference evidence="1" key="1">
    <citation type="submission" date="2018-06" db="EMBL/GenBank/DDBJ databases">
        <authorList>
            <person name="Zhirakovskaya E."/>
        </authorList>
    </citation>
    <scope>NUCLEOTIDE SEQUENCE</scope>
</reference>
<dbReference type="GO" id="GO:0003700">
    <property type="term" value="F:DNA-binding transcription factor activity"/>
    <property type="evidence" value="ECO:0007669"/>
    <property type="project" value="InterPro"/>
</dbReference>
<dbReference type="InterPro" id="IPR036390">
    <property type="entry name" value="WH_DNA-bd_sf"/>
</dbReference>
<organism evidence="1">
    <name type="scientific">hydrothermal vent metagenome</name>
    <dbReference type="NCBI Taxonomy" id="652676"/>
    <lineage>
        <taxon>unclassified sequences</taxon>
        <taxon>metagenomes</taxon>
        <taxon>ecological metagenomes</taxon>
    </lineage>
</organism>
<dbReference type="Pfam" id="PF01475">
    <property type="entry name" value="FUR"/>
    <property type="match status" value="1"/>
</dbReference>
<dbReference type="Gene3D" id="1.10.10.10">
    <property type="entry name" value="Winged helix-like DNA-binding domain superfamily/Winged helix DNA-binding domain"/>
    <property type="match status" value="1"/>
</dbReference>
<sequence>MIGKLNSTIEVTDLLRRHGITSTLQRVEIAQTLFEKRQHLSAEQVLEKVNQGRNIVSKATVYNTLRLFSQKGLAKEIIADPTKVFFEPASTDHHHFFNVDTGELIDIEPSDVSIEGLPSAPGNAIIVGVDVIVRMRNNGHSAN</sequence>
<gene>
    <name evidence="1" type="ORF">MNBD_NITROSPINAE01-1807</name>
</gene>
<dbReference type="GO" id="GO:0045892">
    <property type="term" value="P:negative regulation of DNA-templated transcription"/>
    <property type="evidence" value="ECO:0007669"/>
    <property type="project" value="TreeGrafter"/>
</dbReference>
<evidence type="ECO:0008006" key="2">
    <source>
        <dbReference type="Google" id="ProtNLM"/>
    </source>
</evidence>
<protein>
    <recommendedName>
        <fullName evidence="2">Iron-responsive regulator Irr</fullName>
    </recommendedName>
</protein>
<evidence type="ECO:0000313" key="1">
    <source>
        <dbReference type="EMBL" id="VAX19429.1"/>
    </source>
</evidence>
<name>A0A3B1BNA4_9ZZZZ</name>
<dbReference type="PANTHER" id="PTHR33202:SF7">
    <property type="entry name" value="FERRIC UPTAKE REGULATION PROTEIN"/>
    <property type="match status" value="1"/>
</dbReference>
<dbReference type="PANTHER" id="PTHR33202">
    <property type="entry name" value="ZINC UPTAKE REGULATION PROTEIN"/>
    <property type="match status" value="1"/>
</dbReference>
<proteinExistence type="predicted"/>
<dbReference type="GO" id="GO:0008270">
    <property type="term" value="F:zinc ion binding"/>
    <property type="evidence" value="ECO:0007669"/>
    <property type="project" value="TreeGrafter"/>
</dbReference>
<dbReference type="SUPFAM" id="SSF46785">
    <property type="entry name" value="Winged helix' DNA-binding domain"/>
    <property type="match status" value="1"/>
</dbReference>
<dbReference type="GO" id="GO:0000976">
    <property type="term" value="F:transcription cis-regulatory region binding"/>
    <property type="evidence" value="ECO:0007669"/>
    <property type="project" value="TreeGrafter"/>
</dbReference>
<accession>A0A3B1BNA4</accession>
<dbReference type="AlphaFoldDB" id="A0A3B1BNA4"/>